<dbReference type="EMBL" id="MK500575">
    <property type="protein sequence ID" value="QBK92342.1"/>
    <property type="molecule type" value="Genomic_DNA"/>
</dbReference>
<keyword evidence="2" id="KW-0808">Transferase</keyword>
<sequence length="344" mass="38600">MATKDIPISVNDNIGGYIVIKDIAQGGFGKVYEVRSLETGEHFAAKVLYSSAKNEEEYNREIYAYELLSSRKTLSGCYEHIVCLEDYFTLILDFGDASKTYYALILALMDFDLWPLIEGGLKANVQLVIEYMTMLLEGLAYIHSKGIAHNDIKPANILLKEEPEFIFPKYVDFGLSCTDETQAKHLAKMFRCGAQGDPLYISPDYMSVLSDPTKITLKLAQKDDIWALGVIFRFMVSSKEVYPFKLVNEYVNSLAENDYANPDKVFAAVILSIGKGTSETKKVYFGTEDVKDSDIPFGVEPILYDTGNPKLDNIVKGVIEQMSAIEAIDRPTARQLLDYIEANE</sequence>
<dbReference type="PANTHER" id="PTHR44167:SF24">
    <property type="entry name" value="SERINE_THREONINE-PROTEIN KINASE CHK2"/>
    <property type="match status" value="1"/>
</dbReference>
<reference evidence="2" key="1">
    <citation type="journal article" date="2019" name="MBio">
        <title>Virus Genomes from Deep Sea Sediments Expand the Ocean Megavirome and Support Independent Origins of Viral Gigantism.</title>
        <authorList>
            <person name="Backstrom D."/>
            <person name="Yutin N."/>
            <person name="Jorgensen S.L."/>
            <person name="Dharamshi J."/>
            <person name="Homa F."/>
            <person name="Zaremba-Niedwiedzka K."/>
            <person name="Spang A."/>
            <person name="Wolf Y.I."/>
            <person name="Koonin E.V."/>
            <person name="Ettema T.J."/>
        </authorList>
    </citation>
    <scope>NUCLEOTIDE SEQUENCE</scope>
</reference>
<evidence type="ECO:0000259" key="1">
    <source>
        <dbReference type="PROSITE" id="PS50011"/>
    </source>
</evidence>
<feature type="domain" description="Protein kinase" evidence="1">
    <location>
        <begin position="17"/>
        <end position="344"/>
    </location>
</feature>
<dbReference type="InterPro" id="IPR008271">
    <property type="entry name" value="Ser/Thr_kinase_AS"/>
</dbReference>
<dbReference type="Gene3D" id="3.30.200.20">
    <property type="entry name" value="Phosphorylase Kinase, domain 1"/>
    <property type="match status" value="1"/>
</dbReference>
<name>A0A481ZAF6_9VIRU</name>
<proteinExistence type="predicted"/>
<dbReference type="SMART" id="SM00220">
    <property type="entry name" value="S_TKc"/>
    <property type="match status" value="1"/>
</dbReference>
<protein>
    <submittedName>
        <fullName evidence="2">Putative serine/threonine protein kinase</fullName>
    </submittedName>
</protein>
<accession>A0A481ZAF6</accession>
<dbReference type="Gene3D" id="1.10.510.10">
    <property type="entry name" value="Transferase(Phosphotransferase) domain 1"/>
    <property type="match status" value="1"/>
</dbReference>
<keyword evidence="2" id="KW-0723">Serine/threonine-protein kinase</keyword>
<dbReference type="PANTHER" id="PTHR44167">
    <property type="entry name" value="OVARIAN-SPECIFIC SERINE/THREONINE-PROTEIN KINASE LOK-RELATED"/>
    <property type="match status" value="1"/>
</dbReference>
<dbReference type="Pfam" id="PF00069">
    <property type="entry name" value="Pkinase"/>
    <property type="match status" value="1"/>
</dbReference>
<dbReference type="PROSITE" id="PS50011">
    <property type="entry name" value="PROTEIN_KINASE_DOM"/>
    <property type="match status" value="1"/>
</dbReference>
<evidence type="ECO:0000313" key="2">
    <source>
        <dbReference type="EMBL" id="QBK92342.1"/>
    </source>
</evidence>
<dbReference type="PROSITE" id="PS00108">
    <property type="entry name" value="PROTEIN_KINASE_ST"/>
    <property type="match status" value="1"/>
</dbReference>
<dbReference type="CDD" id="cd00180">
    <property type="entry name" value="PKc"/>
    <property type="match status" value="1"/>
</dbReference>
<dbReference type="GO" id="GO:0004674">
    <property type="term" value="F:protein serine/threonine kinase activity"/>
    <property type="evidence" value="ECO:0007669"/>
    <property type="project" value="UniProtKB-KW"/>
</dbReference>
<dbReference type="InterPro" id="IPR000719">
    <property type="entry name" value="Prot_kinase_dom"/>
</dbReference>
<dbReference type="SUPFAM" id="SSF56112">
    <property type="entry name" value="Protein kinase-like (PK-like)"/>
    <property type="match status" value="1"/>
</dbReference>
<gene>
    <name evidence="2" type="ORF">LCPAC304_06890</name>
</gene>
<dbReference type="GO" id="GO:0005524">
    <property type="term" value="F:ATP binding"/>
    <property type="evidence" value="ECO:0007669"/>
    <property type="project" value="InterPro"/>
</dbReference>
<keyword evidence="2" id="KW-0418">Kinase</keyword>
<dbReference type="InterPro" id="IPR011009">
    <property type="entry name" value="Kinase-like_dom_sf"/>
</dbReference>
<organism evidence="2">
    <name type="scientific">Pithovirus LCPAC304</name>
    <dbReference type="NCBI Taxonomy" id="2506594"/>
    <lineage>
        <taxon>Viruses</taxon>
        <taxon>Pithoviruses</taxon>
    </lineage>
</organism>